<name>Q9XYT7_CASXA</name>
<dbReference type="GO" id="GO:0045944">
    <property type="term" value="P:positive regulation of transcription by RNA polymerase II"/>
    <property type="evidence" value="ECO:0007669"/>
    <property type="project" value="UniProtKB-ARBA"/>
</dbReference>
<organism evidence="7">
    <name type="scientific">Cassiopea xamachana</name>
    <name type="common">Mangrove upside-down jellyfish</name>
    <dbReference type="NCBI Taxonomy" id="12993"/>
    <lineage>
        <taxon>Eukaryota</taxon>
        <taxon>Metazoa</taxon>
        <taxon>Cnidaria</taxon>
        <taxon>Scyphozoa</taxon>
        <taxon>Rhizostomeae</taxon>
        <taxon>Cassiopeidae</taxon>
        <taxon>Cassiopea</taxon>
    </lineage>
</organism>
<gene>
    <name evidence="7" type="primary">Scox-3</name>
</gene>
<dbReference type="PROSITE" id="PS50071">
    <property type="entry name" value="HOMEOBOX_2"/>
    <property type="match status" value="1"/>
</dbReference>
<comment type="subcellular location">
    <subcellularLocation>
        <location evidence="4 5">Nucleus</location>
    </subcellularLocation>
</comment>
<dbReference type="Gene3D" id="1.10.10.60">
    <property type="entry name" value="Homeodomain-like"/>
    <property type="match status" value="1"/>
</dbReference>
<evidence type="ECO:0000256" key="4">
    <source>
        <dbReference type="PROSITE-ProRule" id="PRU00108"/>
    </source>
</evidence>
<dbReference type="InterPro" id="IPR009057">
    <property type="entry name" value="Homeodomain-like_sf"/>
</dbReference>
<evidence type="ECO:0000256" key="5">
    <source>
        <dbReference type="RuleBase" id="RU000682"/>
    </source>
</evidence>
<dbReference type="GO" id="GO:0000978">
    <property type="term" value="F:RNA polymerase II cis-regulatory region sequence-specific DNA binding"/>
    <property type="evidence" value="ECO:0007669"/>
    <property type="project" value="TreeGrafter"/>
</dbReference>
<evidence type="ECO:0000313" key="7">
    <source>
        <dbReference type="EMBL" id="AAD32577.1"/>
    </source>
</evidence>
<reference evidence="7" key="1">
    <citation type="journal article" date="1999" name="J. Exp. Zool.">
        <title>Isolation of Hox genes from the scyphozoan Cassiopeia xamachana: implications for the early evolution of Hox genes.</title>
        <authorList>
            <person name="Kuhn K."/>
            <person name="Streit B."/>
            <person name="Schierwater B."/>
        </authorList>
    </citation>
    <scope>NUCLEOTIDE SEQUENCE</scope>
</reference>
<evidence type="ECO:0000256" key="2">
    <source>
        <dbReference type="ARBA" id="ARBA00023155"/>
    </source>
</evidence>
<dbReference type="InterPro" id="IPR001356">
    <property type="entry name" value="HD"/>
</dbReference>
<dbReference type="PROSITE" id="PS00027">
    <property type="entry name" value="HOMEOBOX_1"/>
    <property type="match status" value="1"/>
</dbReference>
<dbReference type="PANTHER" id="PTHR45664">
    <property type="entry name" value="PROTEIN ZERKNUELLT 1-RELATED"/>
    <property type="match status" value="1"/>
</dbReference>
<dbReference type="SMART" id="SM00389">
    <property type="entry name" value="HOX"/>
    <property type="match status" value="1"/>
</dbReference>
<dbReference type="PANTHER" id="PTHR45664:SF12">
    <property type="entry name" value="PANCREAS_DUODENUM HOMEOBOX PROTEIN 1"/>
    <property type="match status" value="1"/>
</dbReference>
<sequence>LALCGKDGGSQNGMSTEYWSINDNNNQKLRASTGFFNSVATSFSNFTPTYAEYCQSATQPHVSPANPMNSYFELNEASSLSGALAAPLKHKPFAELGSHTAAGGDTTGSYPSTFHQYSWLKSTNPEFWRNAPGSSPKPQERRRKRTAYTRKQLVELEKEFHFNHFLTRERRLQLASSLSLSERQIKIWFQNRRMKWKKRGTTSIDANELERESLKDSRKREPLIDSKKSASIDSIHSLSTESDSVEERISNCLKVSTDCVRQVIPPVCENSRLY</sequence>
<feature type="DNA-binding region" description="Homeobox" evidence="4">
    <location>
        <begin position="141"/>
        <end position="200"/>
    </location>
</feature>
<dbReference type="PRINTS" id="PR00024">
    <property type="entry name" value="HOMEOBOX"/>
</dbReference>
<accession>Q9XYT7</accession>
<feature type="domain" description="Homeobox" evidence="6">
    <location>
        <begin position="139"/>
        <end position="199"/>
    </location>
</feature>
<evidence type="ECO:0000256" key="1">
    <source>
        <dbReference type="ARBA" id="ARBA00023125"/>
    </source>
</evidence>
<dbReference type="CDD" id="cd00086">
    <property type="entry name" value="homeodomain"/>
    <property type="match status" value="1"/>
</dbReference>
<dbReference type="InterPro" id="IPR017970">
    <property type="entry name" value="Homeobox_CS"/>
</dbReference>
<dbReference type="AlphaFoldDB" id="Q9XYT7"/>
<keyword evidence="3 4" id="KW-0539">Nucleus</keyword>
<keyword evidence="2 4" id="KW-0371">Homeobox</keyword>
<keyword evidence="1 4" id="KW-0238">DNA-binding</keyword>
<dbReference type="EMBL" id="AF124593">
    <property type="protein sequence ID" value="AAD32577.1"/>
    <property type="molecule type" value="mRNA"/>
</dbReference>
<dbReference type="GO" id="GO:0000981">
    <property type="term" value="F:DNA-binding transcription factor activity, RNA polymerase II-specific"/>
    <property type="evidence" value="ECO:0007669"/>
    <property type="project" value="InterPro"/>
</dbReference>
<dbReference type="Pfam" id="PF00046">
    <property type="entry name" value="Homeodomain"/>
    <property type="match status" value="1"/>
</dbReference>
<evidence type="ECO:0000259" key="6">
    <source>
        <dbReference type="PROSITE" id="PS50071"/>
    </source>
</evidence>
<dbReference type="InterPro" id="IPR020479">
    <property type="entry name" value="HD_metazoa"/>
</dbReference>
<evidence type="ECO:0000256" key="3">
    <source>
        <dbReference type="ARBA" id="ARBA00023242"/>
    </source>
</evidence>
<dbReference type="SUPFAM" id="SSF46689">
    <property type="entry name" value="Homeodomain-like"/>
    <property type="match status" value="1"/>
</dbReference>
<protein>
    <submittedName>
        <fullName evidence="7">Scox-3 homeodomain protein</fullName>
    </submittedName>
</protein>
<feature type="non-terminal residue" evidence="7">
    <location>
        <position position="1"/>
    </location>
</feature>
<proteinExistence type="evidence at transcript level"/>
<dbReference type="GO" id="GO:0005634">
    <property type="term" value="C:nucleus"/>
    <property type="evidence" value="ECO:0007669"/>
    <property type="project" value="UniProtKB-SubCell"/>
</dbReference>